<accession>A0A081QU94</accession>
<gene>
    <name evidence="1" type="ORF">SORDD27_00563</name>
</gene>
<evidence type="ECO:0000313" key="2">
    <source>
        <dbReference type="Proteomes" id="UP000072363"/>
    </source>
</evidence>
<name>A0A081QU94_STROR</name>
<sequence length="50" mass="6052">MLLDELDLIRSLCLIRLFKWKTLVIGSSMVKFIDFSFEYFHIESQVDYTF</sequence>
<dbReference type="Proteomes" id="UP000072363">
    <property type="component" value="Unassembled WGS sequence"/>
</dbReference>
<evidence type="ECO:0000313" key="1">
    <source>
        <dbReference type="EMBL" id="KXT95522.1"/>
    </source>
</evidence>
<reference evidence="1 2" key="1">
    <citation type="submission" date="2016-01" db="EMBL/GenBank/DDBJ databases">
        <title>Highly variable Streptococcus oralis are common among viridans streptococci isolated from primates.</title>
        <authorList>
            <person name="Denapaite D."/>
            <person name="Rieger M."/>
            <person name="Koendgen S."/>
            <person name="Brueckner R."/>
            <person name="Ochigava I."/>
            <person name="Kappeler P."/>
            <person name="Maetz-Rensing K."/>
            <person name="Leendertz F."/>
            <person name="Hakenbeck R."/>
        </authorList>
    </citation>
    <scope>NUCLEOTIDE SEQUENCE [LARGE SCALE GENOMIC DNA]</scope>
    <source>
        <strain evidence="1 2">DD27</strain>
    </source>
</reference>
<dbReference type="AlphaFoldDB" id="A0A081QU94"/>
<dbReference type="EMBL" id="LQNZ01000051">
    <property type="protein sequence ID" value="KXT95522.1"/>
    <property type="molecule type" value="Genomic_DNA"/>
</dbReference>
<organism evidence="1 2">
    <name type="scientific">Streptococcus oralis</name>
    <dbReference type="NCBI Taxonomy" id="1303"/>
    <lineage>
        <taxon>Bacteria</taxon>
        <taxon>Bacillati</taxon>
        <taxon>Bacillota</taxon>
        <taxon>Bacilli</taxon>
        <taxon>Lactobacillales</taxon>
        <taxon>Streptococcaceae</taxon>
        <taxon>Streptococcus</taxon>
    </lineage>
</organism>
<proteinExistence type="predicted"/>
<protein>
    <submittedName>
        <fullName evidence="1">Uncharacterized protein</fullName>
    </submittedName>
</protein>
<comment type="caution">
    <text evidence="1">The sequence shown here is derived from an EMBL/GenBank/DDBJ whole genome shotgun (WGS) entry which is preliminary data.</text>
</comment>